<reference evidence="5 6" key="1">
    <citation type="submission" date="2019-09" db="EMBL/GenBank/DDBJ databases">
        <title>Actinomadura physcomitrii sp. nov., a novel actinomycete isolated from moss [Physcomitrium sphaericum (Ludw) Fuernr].</title>
        <authorList>
            <person name="Liu C."/>
            <person name="Zhuang X."/>
        </authorList>
    </citation>
    <scope>NUCLEOTIDE SEQUENCE [LARGE SCALE GENOMIC DNA]</scope>
    <source>
        <strain evidence="5 6">CYP1-1B</strain>
    </source>
</reference>
<evidence type="ECO:0000313" key="6">
    <source>
        <dbReference type="Proteomes" id="UP000483004"/>
    </source>
</evidence>
<protein>
    <submittedName>
        <fullName evidence="5">ATP-dependent DNA ligase</fullName>
    </submittedName>
</protein>
<dbReference type="Gene3D" id="2.40.50.140">
    <property type="entry name" value="Nucleic acid-binding proteins"/>
    <property type="match status" value="1"/>
</dbReference>
<dbReference type="AlphaFoldDB" id="A0A6L3W411"/>
<evidence type="ECO:0000256" key="3">
    <source>
        <dbReference type="ARBA" id="ARBA00034003"/>
    </source>
</evidence>
<dbReference type="Gene3D" id="3.30.470.30">
    <property type="entry name" value="DNA ligase/mRNA capping enzyme"/>
    <property type="match status" value="1"/>
</dbReference>
<dbReference type="Proteomes" id="UP000483004">
    <property type="component" value="Unassembled WGS sequence"/>
</dbReference>
<evidence type="ECO:0000256" key="2">
    <source>
        <dbReference type="ARBA" id="ARBA00022598"/>
    </source>
</evidence>
<dbReference type="GO" id="GO:0006310">
    <property type="term" value="P:DNA recombination"/>
    <property type="evidence" value="ECO:0007669"/>
    <property type="project" value="InterPro"/>
</dbReference>
<dbReference type="GO" id="GO:0005524">
    <property type="term" value="F:ATP binding"/>
    <property type="evidence" value="ECO:0007669"/>
    <property type="project" value="InterPro"/>
</dbReference>
<proteinExistence type="inferred from homology"/>
<name>A0A6L3W411_9ACTN</name>
<dbReference type="OrthoDB" id="9770771at2"/>
<comment type="catalytic activity">
    <reaction evidence="3">
        <text>ATP + (deoxyribonucleotide)n-3'-hydroxyl + 5'-phospho-(deoxyribonucleotide)m = (deoxyribonucleotide)n+m + AMP + diphosphate.</text>
        <dbReference type="EC" id="6.5.1.1"/>
    </reaction>
</comment>
<organism evidence="5 6">
    <name type="scientific">Actinomadura montaniterrae</name>
    <dbReference type="NCBI Taxonomy" id="1803903"/>
    <lineage>
        <taxon>Bacteria</taxon>
        <taxon>Bacillati</taxon>
        <taxon>Actinomycetota</taxon>
        <taxon>Actinomycetes</taxon>
        <taxon>Streptosporangiales</taxon>
        <taxon>Thermomonosporaceae</taxon>
        <taxon>Actinomadura</taxon>
    </lineage>
</organism>
<dbReference type="InterPro" id="IPR016059">
    <property type="entry name" value="DNA_ligase_ATP-dep_CS"/>
</dbReference>
<dbReference type="EMBL" id="WBMR01000013">
    <property type="protein sequence ID" value="KAB2386353.1"/>
    <property type="molecule type" value="Genomic_DNA"/>
</dbReference>
<dbReference type="SUPFAM" id="SSF56091">
    <property type="entry name" value="DNA ligase/mRNA capping enzyme, catalytic domain"/>
    <property type="match status" value="1"/>
</dbReference>
<accession>A0A6L3W411</accession>
<evidence type="ECO:0000256" key="1">
    <source>
        <dbReference type="ARBA" id="ARBA00007572"/>
    </source>
</evidence>
<dbReference type="PANTHER" id="PTHR45674">
    <property type="entry name" value="DNA LIGASE 1/3 FAMILY MEMBER"/>
    <property type="match status" value="1"/>
</dbReference>
<dbReference type="CDD" id="cd07905">
    <property type="entry name" value="Adenylation_DNA_ligase_LigC"/>
    <property type="match status" value="1"/>
</dbReference>
<dbReference type="PROSITE" id="PS00333">
    <property type="entry name" value="DNA_LIGASE_A2"/>
    <property type="match status" value="1"/>
</dbReference>
<dbReference type="InterPro" id="IPR012340">
    <property type="entry name" value="NA-bd_OB-fold"/>
</dbReference>
<dbReference type="InterPro" id="IPR012310">
    <property type="entry name" value="DNA_ligase_ATP-dep_cent"/>
</dbReference>
<comment type="caution">
    <text evidence="5">The sequence shown here is derived from an EMBL/GenBank/DDBJ whole genome shotgun (WGS) entry which is preliminary data.</text>
</comment>
<evidence type="ECO:0000259" key="4">
    <source>
        <dbReference type="PROSITE" id="PS50160"/>
    </source>
</evidence>
<dbReference type="PANTHER" id="PTHR45674:SF4">
    <property type="entry name" value="DNA LIGASE 1"/>
    <property type="match status" value="1"/>
</dbReference>
<dbReference type="Pfam" id="PF01068">
    <property type="entry name" value="DNA_ligase_A_M"/>
    <property type="match status" value="1"/>
</dbReference>
<dbReference type="InterPro" id="IPR044119">
    <property type="entry name" value="Adenylation_LigC-like"/>
</dbReference>
<evidence type="ECO:0000313" key="5">
    <source>
        <dbReference type="EMBL" id="KAB2386353.1"/>
    </source>
</evidence>
<keyword evidence="2 5" id="KW-0436">Ligase</keyword>
<gene>
    <name evidence="5" type="ORF">F9B16_07535</name>
</gene>
<dbReference type="InterPro" id="IPR050191">
    <property type="entry name" value="ATP-dep_DNA_ligase"/>
</dbReference>
<dbReference type="GO" id="GO:0003910">
    <property type="term" value="F:DNA ligase (ATP) activity"/>
    <property type="evidence" value="ECO:0007669"/>
    <property type="project" value="UniProtKB-EC"/>
</dbReference>
<dbReference type="PROSITE" id="PS50160">
    <property type="entry name" value="DNA_LIGASE_A3"/>
    <property type="match status" value="1"/>
</dbReference>
<dbReference type="GO" id="GO:0006281">
    <property type="term" value="P:DNA repair"/>
    <property type="evidence" value="ECO:0007669"/>
    <property type="project" value="InterPro"/>
</dbReference>
<comment type="similarity">
    <text evidence="1">Belongs to the ATP-dependent DNA ligase family.</text>
</comment>
<keyword evidence="6" id="KW-1185">Reference proteome</keyword>
<feature type="domain" description="ATP-dependent DNA ligase family profile" evidence="4">
    <location>
        <begin position="110"/>
        <end position="235"/>
    </location>
</feature>
<sequence>MAATAIDRIPDESACPGGCRYEPKWDGFRALAVVNEKGGARLWSRRLKSFNDAFPEVVPAVLGALPPGTVVDGEIVRWGRDGRLDFAALQRRHVAGRRGRELALAEPCHYVVFDVLETGGTDYRPRPLSERREVLERLLAGVPDTSRIVLCPQLRDVGEARVWFEILPAQGIEGLVVKAASGRYQEGKRGWWKVKHRTTTEAVVGGVTGSAADPATLILGRYRPDGRLRVVGRSGPLPPAARRELAGLLVPAGDDHPWPEVLPAGWAGGMPGAEAPAPYVRVVPDVVVEISVDAATEHGRWRHSVRYVRTRRELRPEQLPQDLDLE</sequence>